<evidence type="ECO:0000313" key="2">
    <source>
        <dbReference type="EMBL" id="PYE86490.1"/>
    </source>
</evidence>
<proteinExistence type="predicted"/>
<feature type="signal peptide" evidence="1">
    <location>
        <begin position="1"/>
        <end position="24"/>
    </location>
</feature>
<dbReference type="Proteomes" id="UP000247454">
    <property type="component" value="Unassembled WGS sequence"/>
</dbReference>
<dbReference type="OrthoDB" id="14727at2"/>
<dbReference type="SUPFAM" id="SSF52833">
    <property type="entry name" value="Thioredoxin-like"/>
    <property type="match status" value="1"/>
</dbReference>
<keyword evidence="1" id="KW-0732">Signal</keyword>
<protein>
    <recommendedName>
        <fullName evidence="4">Metal-binding protein</fullName>
    </recommendedName>
</protein>
<gene>
    <name evidence="2" type="ORF">C7477_12434</name>
</gene>
<accession>A0A318T147</accession>
<dbReference type="Pfam" id="PF04214">
    <property type="entry name" value="DUF411"/>
    <property type="match status" value="1"/>
</dbReference>
<organism evidence="2 3">
    <name type="scientific">Phyllobacterium leguminum</name>
    <dbReference type="NCBI Taxonomy" id="314237"/>
    <lineage>
        <taxon>Bacteria</taxon>
        <taxon>Pseudomonadati</taxon>
        <taxon>Pseudomonadota</taxon>
        <taxon>Alphaproteobacteria</taxon>
        <taxon>Hyphomicrobiales</taxon>
        <taxon>Phyllobacteriaceae</taxon>
        <taxon>Phyllobacterium</taxon>
    </lineage>
</organism>
<comment type="caution">
    <text evidence="2">The sequence shown here is derived from an EMBL/GenBank/DDBJ whole genome shotgun (WGS) entry which is preliminary data.</text>
</comment>
<dbReference type="InterPro" id="IPR007332">
    <property type="entry name" value="DUF411"/>
</dbReference>
<dbReference type="RefSeq" id="WP_110754040.1">
    <property type="nucleotide sequence ID" value="NZ_QJTF01000024.1"/>
</dbReference>
<evidence type="ECO:0008006" key="4">
    <source>
        <dbReference type="Google" id="ProtNLM"/>
    </source>
</evidence>
<sequence>MKIDRRRLLLLTGAVLIAPTGARAVNRPLVTIYKDPSCGCCGAWAEHIKKAGFPTKIIEEADISALKERLGVPSAVQSCHTAEVDGYILEGHVPAQALEHLLATRPSIRGLAVPGMPAGSPGMEVTGTEPATYDVMAFGTAAPTMFMRFRGASPVRN</sequence>
<feature type="chain" id="PRO_5016364312" description="Metal-binding protein" evidence="1">
    <location>
        <begin position="25"/>
        <end position="157"/>
    </location>
</feature>
<dbReference type="InterPro" id="IPR036249">
    <property type="entry name" value="Thioredoxin-like_sf"/>
</dbReference>
<evidence type="ECO:0000313" key="3">
    <source>
        <dbReference type="Proteomes" id="UP000247454"/>
    </source>
</evidence>
<evidence type="ECO:0000256" key="1">
    <source>
        <dbReference type="SAM" id="SignalP"/>
    </source>
</evidence>
<reference evidence="2 3" key="1">
    <citation type="submission" date="2018-06" db="EMBL/GenBank/DDBJ databases">
        <title>Genomic Encyclopedia of Type Strains, Phase III (KMG-III): the genomes of soil and plant-associated and newly described type strains.</title>
        <authorList>
            <person name="Whitman W."/>
        </authorList>
    </citation>
    <scope>NUCLEOTIDE SEQUENCE [LARGE SCALE GENOMIC DNA]</scope>
    <source>
        <strain evidence="2 3">ORS 1419</strain>
    </source>
</reference>
<name>A0A318T147_9HYPH</name>
<dbReference type="EMBL" id="QJTF01000024">
    <property type="protein sequence ID" value="PYE86490.1"/>
    <property type="molecule type" value="Genomic_DNA"/>
</dbReference>
<dbReference type="AlphaFoldDB" id="A0A318T147"/>
<keyword evidence="3" id="KW-1185">Reference proteome</keyword>